<feature type="compositionally biased region" description="Acidic residues" evidence="1">
    <location>
        <begin position="339"/>
        <end position="351"/>
    </location>
</feature>
<comment type="caution">
    <text evidence="3">The sequence shown here is derived from an EMBL/GenBank/DDBJ whole genome shotgun (WGS) entry which is preliminary data.</text>
</comment>
<accession>A0AAD6ENB7</accession>
<dbReference type="Pfam" id="PF00646">
    <property type="entry name" value="F-box"/>
    <property type="match status" value="1"/>
</dbReference>
<dbReference type="Gene3D" id="1.20.1280.50">
    <property type="match status" value="1"/>
</dbReference>
<feature type="region of interest" description="Disordered" evidence="1">
    <location>
        <begin position="298"/>
        <end position="351"/>
    </location>
</feature>
<reference evidence="3 4" key="1">
    <citation type="journal article" date="2022" name="Cell">
        <title>Repeat-based holocentromeres influence genome architecture and karyotype evolution.</title>
        <authorList>
            <person name="Hofstatter P.G."/>
            <person name="Thangavel G."/>
            <person name="Lux T."/>
            <person name="Neumann P."/>
            <person name="Vondrak T."/>
            <person name="Novak P."/>
            <person name="Zhang M."/>
            <person name="Costa L."/>
            <person name="Castellani M."/>
            <person name="Scott A."/>
            <person name="Toegelov H."/>
            <person name="Fuchs J."/>
            <person name="Mata-Sucre Y."/>
            <person name="Dias Y."/>
            <person name="Vanzela A.L.L."/>
            <person name="Huettel B."/>
            <person name="Almeida C.C.S."/>
            <person name="Simkova H."/>
            <person name="Souza G."/>
            <person name="Pedrosa-Harand A."/>
            <person name="Macas J."/>
            <person name="Mayer K.F.X."/>
            <person name="Houben A."/>
            <person name="Marques A."/>
        </authorList>
    </citation>
    <scope>NUCLEOTIDE SEQUENCE [LARGE SCALE GENOMIC DNA]</scope>
    <source>
        <strain evidence="3">RhyTen1mFocal</strain>
    </source>
</reference>
<evidence type="ECO:0000256" key="1">
    <source>
        <dbReference type="SAM" id="MobiDB-lite"/>
    </source>
</evidence>
<dbReference type="Proteomes" id="UP001210211">
    <property type="component" value="Unassembled WGS sequence"/>
</dbReference>
<protein>
    <recommendedName>
        <fullName evidence="2">F-box domain-containing protein</fullName>
    </recommendedName>
</protein>
<feature type="domain" description="F-box" evidence="2">
    <location>
        <begin position="7"/>
        <end position="42"/>
    </location>
</feature>
<sequence length="351" mass="39487">MTGADRISELHDSILTHILSYLPTKEAVQTQRLSKRWRNVWAFVPVLDFDNGNFSSDDIYLSRQYTAYVQAKFVEFIDAVLASRQVQRISCGNLKSLVINGCYHSTEIKVSIPSLQYLKVTVMSSQTAGYVFKNMSSLVKACICLLAMNEMLILNRGAKILEGLLGVTALDIVLCGLDAKDMLKHIFKNCPYFENLKFMHFESFDGCMTGCIDTMDRLVQHSPALKEMTVYDCQDDADGKIDLIEELRKLLGEYGILVERHQGSTCGSLSKLKKLLREHLYLVELIGWAAVHGKDGEGEEERAGVWWEDEEGNEGEASSAEEEEEGGEETNELMGGSMEEGEEMEEEEDDE</sequence>
<proteinExistence type="predicted"/>
<feature type="compositionally biased region" description="Acidic residues" evidence="1">
    <location>
        <begin position="307"/>
        <end position="331"/>
    </location>
</feature>
<name>A0AAD6ENB7_9POAL</name>
<dbReference type="SUPFAM" id="SSF81383">
    <property type="entry name" value="F-box domain"/>
    <property type="match status" value="1"/>
</dbReference>
<dbReference type="InterPro" id="IPR032675">
    <property type="entry name" value="LRR_dom_sf"/>
</dbReference>
<organism evidence="3 4">
    <name type="scientific">Rhynchospora tenuis</name>
    <dbReference type="NCBI Taxonomy" id="198213"/>
    <lineage>
        <taxon>Eukaryota</taxon>
        <taxon>Viridiplantae</taxon>
        <taxon>Streptophyta</taxon>
        <taxon>Embryophyta</taxon>
        <taxon>Tracheophyta</taxon>
        <taxon>Spermatophyta</taxon>
        <taxon>Magnoliopsida</taxon>
        <taxon>Liliopsida</taxon>
        <taxon>Poales</taxon>
        <taxon>Cyperaceae</taxon>
        <taxon>Cyperoideae</taxon>
        <taxon>Rhynchosporeae</taxon>
        <taxon>Rhynchospora</taxon>
    </lineage>
</organism>
<dbReference type="PANTHER" id="PTHR34223:SF51">
    <property type="entry name" value="OS06G0556300 PROTEIN"/>
    <property type="match status" value="1"/>
</dbReference>
<gene>
    <name evidence="3" type="ORF">LUZ61_019932</name>
</gene>
<dbReference type="Gene3D" id="3.80.10.10">
    <property type="entry name" value="Ribonuclease Inhibitor"/>
    <property type="match status" value="1"/>
</dbReference>
<evidence type="ECO:0000313" key="4">
    <source>
        <dbReference type="Proteomes" id="UP001210211"/>
    </source>
</evidence>
<dbReference type="InterPro" id="IPR053781">
    <property type="entry name" value="F-box_AtFBL13-like"/>
</dbReference>
<dbReference type="InterPro" id="IPR053197">
    <property type="entry name" value="F-box_SCFL_complex_component"/>
</dbReference>
<evidence type="ECO:0000259" key="2">
    <source>
        <dbReference type="Pfam" id="PF00646"/>
    </source>
</evidence>
<dbReference type="EMBL" id="JAMRDG010000002">
    <property type="protein sequence ID" value="KAJ3690768.1"/>
    <property type="molecule type" value="Genomic_DNA"/>
</dbReference>
<dbReference type="SUPFAM" id="SSF52047">
    <property type="entry name" value="RNI-like"/>
    <property type="match status" value="1"/>
</dbReference>
<dbReference type="CDD" id="cd22160">
    <property type="entry name" value="F-box_AtFBL13-like"/>
    <property type="match status" value="1"/>
</dbReference>
<evidence type="ECO:0000313" key="3">
    <source>
        <dbReference type="EMBL" id="KAJ3690768.1"/>
    </source>
</evidence>
<keyword evidence="4" id="KW-1185">Reference proteome</keyword>
<dbReference type="PANTHER" id="PTHR34223">
    <property type="entry name" value="OS11G0201299 PROTEIN"/>
    <property type="match status" value="1"/>
</dbReference>
<dbReference type="AlphaFoldDB" id="A0AAD6ENB7"/>
<dbReference type="InterPro" id="IPR001810">
    <property type="entry name" value="F-box_dom"/>
</dbReference>
<dbReference type="InterPro" id="IPR036047">
    <property type="entry name" value="F-box-like_dom_sf"/>
</dbReference>